<feature type="transmembrane region" description="Helical" evidence="2">
    <location>
        <begin position="215"/>
        <end position="235"/>
    </location>
</feature>
<feature type="transmembrane region" description="Helical" evidence="2">
    <location>
        <begin position="349"/>
        <end position="369"/>
    </location>
</feature>
<organism evidence="3 4">
    <name type="scientific">Methylorubrum rhodinum</name>
    <dbReference type="NCBI Taxonomy" id="29428"/>
    <lineage>
        <taxon>Bacteria</taxon>
        <taxon>Pseudomonadati</taxon>
        <taxon>Pseudomonadota</taxon>
        <taxon>Alphaproteobacteria</taxon>
        <taxon>Hyphomicrobiales</taxon>
        <taxon>Methylobacteriaceae</taxon>
        <taxon>Methylorubrum</taxon>
    </lineage>
</organism>
<dbReference type="EMBL" id="JACHOP010000022">
    <property type="protein sequence ID" value="MBB5759344.1"/>
    <property type="molecule type" value="Genomic_DNA"/>
</dbReference>
<feature type="transmembrane region" description="Helical" evidence="2">
    <location>
        <begin position="748"/>
        <end position="770"/>
    </location>
</feature>
<keyword evidence="4" id="KW-1185">Reference proteome</keyword>
<dbReference type="Proteomes" id="UP000583454">
    <property type="component" value="Unassembled WGS sequence"/>
</dbReference>
<feature type="transmembrane region" description="Helical" evidence="2">
    <location>
        <begin position="375"/>
        <end position="394"/>
    </location>
</feature>
<reference evidence="3 4" key="1">
    <citation type="submission" date="2020-08" db="EMBL/GenBank/DDBJ databases">
        <title>Genomic Encyclopedia of Type Strains, Phase IV (KMG-IV): sequencing the most valuable type-strain genomes for metagenomic binning, comparative biology and taxonomic classification.</title>
        <authorList>
            <person name="Goeker M."/>
        </authorList>
    </citation>
    <scope>NUCLEOTIDE SEQUENCE [LARGE SCALE GENOMIC DNA]</scope>
    <source>
        <strain evidence="3 4">DSM 2163</strain>
    </source>
</reference>
<dbReference type="AlphaFoldDB" id="A0A840ZQB3"/>
<evidence type="ECO:0000313" key="3">
    <source>
        <dbReference type="EMBL" id="MBB5759344.1"/>
    </source>
</evidence>
<dbReference type="InterPro" id="IPR014600">
    <property type="entry name" value="UCP035905_mem"/>
</dbReference>
<keyword evidence="2" id="KW-0812">Transmembrane</keyword>
<keyword evidence="2" id="KW-1133">Transmembrane helix</keyword>
<feature type="transmembrane region" description="Helical" evidence="2">
    <location>
        <begin position="320"/>
        <end position="340"/>
    </location>
</feature>
<name>A0A840ZQB3_9HYPH</name>
<comment type="caution">
    <text evidence="3">The sequence shown here is derived from an EMBL/GenBank/DDBJ whole genome shotgun (WGS) entry which is preliminary data.</text>
</comment>
<feature type="transmembrane region" description="Helical" evidence="2">
    <location>
        <begin position="399"/>
        <end position="416"/>
    </location>
</feature>
<evidence type="ECO:0000256" key="1">
    <source>
        <dbReference type="SAM" id="MobiDB-lite"/>
    </source>
</evidence>
<feature type="transmembrane region" description="Helical" evidence="2">
    <location>
        <begin position="618"/>
        <end position="641"/>
    </location>
</feature>
<feature type="compositionally biased region" description="Low complexity" evidence="1">
    <location>
        <begin position="104"/>
        <end position="114"/>
    </location>
</feature>
<gene>
    <name evidence="3" type="ORF">HNR00_004078</name>
</gene>
<feature type="transmembrane region" description="Helical" evidence="2">
    <location>
        <begin position="503"/>
        <end position="526"/>
    </location>
</feature>
<feature type="transmembrane region" description="Helical" evidence="2">
    <location>
        <begin position="690"/>
        <end position="708"/>
    </location>
</feature>
<feature type="transmembrane region" description="Helical" evidence="2">
    <location>
        <begin position="782"/>
        <end position="802"/>
    </location>
</feature>
<feature type="transmembrane region" description="Helical" evidence="2">
    <location>
        <begin position="720"/>
        <end position="742"/>
    </location>
</feature>
<feature type="transmembrane region" description="Helical" evidence="2">
    <location>
        <begin position="847"/>
        <end position="865"/>
    </location>
</feature>
<evidence type="ECO:0000256" key="2">
    <source>
        <dbReference type="SAM" id="Phobius"/>
    </source>
</evidence>
<feature type="transmembrane region" description="Helical" evidence="2">
    <location>
        <begin position="565"/>
        <end position="581"/>
    </location>
</feature>
<proteinExistence type="predicted"/>
<feature type="transmembrane region" description="Helical" evidence="2">
    <location>
        <begin position="588"/>
        <end position="606"/>
    </location>
</feature>
<feature type="transmembrane region" description="Helical" evidence="2">
    <location>
        <begin position="538"/>
        <end position="559"/>
    </location>
</feature>
<protein>
    <submittedName>
        <fullName evidence="3">Putative membrane protein</fullName>
    </submittedName>
</protein>
<feature type="compositionally biased region" description="Pro residues" evidence="1">
    <location>
        <begin position="66"/>
        <end position="79"/>
    </location>
</feature>
<sequence length="908" mass="90313">MDDSIFLFLALVGLALAVSGPAGLIVALVQRGRIAELERRLAVWERASSAREAGPRPLAPDAPRADAPPPQPVPAPPEPRAQSAETAPKTAPKIGPQPPPQAPPQAARPAAARPSLEERFGTRWTVWVGGLALAFGAALLVRYSAERGFFGPGVRVAGAVLLALGLLAAGELLRRRLRGEASTPPTWPDVPAVVTAAGTVALFGALYAAHALYGFLGPLAAFSGLAATGLAAMAAALLHGPALAGIGLVGAMATPLLVGGGSASLWPLALYLPVVAGSAYGFAWLKGWRALAVAGGLGAAAWAVLMALHAAGGGAAQADLVLQGALAALVLAVLPGRAVAQTEARLDRFAAGALAGVVLVAGAVLGLTADEGAHAGWIAAALAAVALPSAAGFLAAPAALGLPVAVVALAGALALWPEFGPAFEPDAVAPANDPLGLWLGTDAPGALPWFALAASAAIVAAGALRLLGGSRLPYATALAYAAGAALGPLAALALAYLRLSGGAVAPGFAAAAGALAALFCGLAALFRRQGEGTPSPALTLGLGAFASATVAALCLGLVFALSGGSLTPALAGAALATGLIARRLDIPALRWCVAGLAALVAGRLAWDPLLTGPGLSATPILNGLLIAYGLPALCLGLAAWVIRRGAPDVPEQVAQAVSLVLAGLLVFLQIRHALHGGDLAAPGTSLVEQGLTTLSALGFSLVLGRVSGAAASPVIRFGGLAFAALALVQGALGLGLAANPLLTDEPVAGGILVNDIVLAYGAPALAALALARASRGRRPVWFVRAAGLLGLGLAFLGTCLTVRHGFQGERIGLDRETGQPEWYAYSAAWLVLGLLALAYGIRRGSTLARLASAALVGLATLKAFLFDLAGLEGPLRALSFLGLGACLIGIGLVYQRLVFAQKPAEEAP</sequence>
<dbReference type="InterPro" id="IPR019286">
    <property type="entry name" value="DUF2339_TM"/>
</dbReference>
<feature type="region of interest" description="Disordered" evidence="1">
    <location>
        <begin position="49"/>
        <end position="114"/>
    </location>
</feature>
<feature type="transmembrane region" description="Helical" evidence="2">
    <location>
        <begin position="290"/>
        <end position="308"/>
    </location>
</feature>
<keyword evidence="2" id="KW-0472">Membrane</keyword>
<dbReference type="PIRSF" id="PIRSF035905">
    <property type="entry name" value="UCP035905_mp"/>
    <property type="match status" value="1"/>
</dbReference>
<dbReference type="PANTHER" id="PTHR38434">
    <property type="entry name" value="BLL2549 PROTEIN"/>
    <property type="match status" value="1"/>
</dbReference>
<feature type="transmembrane region" description="Helical" evidence="2">
    <location>
        <begin position="474"/>
        <end position="497"/>
    </location>
</feature>
<dbReference type="Pfam" id="PF10101">
    <property type="entry name" value="DUF2339"/>
    <property type="match status" value="1"/>
</dbReference>
<dbReference type="PANTHER" id="PTHR38434:SF1">
    <property type="entry name" value="BLL2549 PROTEIN"/>
    <property type="match status" value="1"/>
</dbReference>
<feature type="transmembrane region" description="Helical" evidence="2">
    <location>
        <begin position="822"/>
        <end position="840"/>
    </location>
</feature>
<feature type="transmembrane region" description="Helical" evidence="2">
    <location>
        <begin position="149"/>
        <end position="169"/>
    </location>
</feature>
<feature type="transmembrane region" description="Helical" evidence="2">
    <location>
        <begin position="190"/>
        <end position="209"/>
    </location>
</feature>
<evidence type="ECO:0000313" key="4">
    <source>
        <dbReference type="Proteomes" id="UP000583454"/>
    </source>
</evidence>
<feature type="transmembrane region" description="Helical" evidence="2">
    <location>
        <begin position="877"/>
        <end position="894"/>
    </location>
</feature>
<feature type="transmembrane region" description="Helical" evidence="2">
    <location>
        <begin position="6"/>
        <end position="29"/>
    </location>
</feature>
<dbReference type="RefSeq" id="WP_183572302.1">
    <property type="nucleotide sequence ID" value="NZ_JACHOP010000022.1"/>
</dbReference>
<feature type="transmembrane region" description="Helical" evidence="2">
    <location>
        <begin position="124"/>
        <end position="143"/>
    </location>
</feature>
<accession>A0A840ZQB3</accession>
<feature type="transmembrane region" description="Helical" evidence="2">
    <location>
        <begin position="446"/>
        <end position="467"/>
    </location>
</feature>
<feature type="transmembrane region" description="Helical" evidence="2">
    <location>
        <begin position="653"/>
        <end position="670"/>
    </location>
</feature>